<reference evidence="3" key="1">
    <citation type="journal article" date="2008" name="J. Bacteriol.">
        <title>Genome sequence of the fish pathogen Renibacterium salmoninarum suggests reductive evolution away from an environmental Arthrobacter ancestor.</title>
        <authorList>
            <person name="Wiens G.D."/>
            <person name="Rockey D.D."/>
            <person name="Wu Z."/>
            <person name="Chang J."/>
            <person name="Levy R."/>
            <person name="Crane S."/>
            <person name="Chen D.S."/>
            <person name="Capri G.R."/>
            <person name="Burnett J.R."/>
            <person name="Sudheesh P.S."/>
            <person name="Schipma M.J."/>
            <person name="Burd H."/>
            <person name="Bhattacharyya A."/>
            <person name="Rhodes L.D."/>
            <person name="Kaul R."/>
            <person name="Strom M.S."/>
        </authorList>
    </citation>
    <scope>NUCLEOTIDE SEQUENCE [LARGE SCALE GENOMIC DNA]</scope>
    <source>
        <strain evidence="3">ATCC 33209 / DSM 20767 / JCM 11484 / NBRC 15589 / NCIMB 2235</strain>
    </source>
</reference>
<evidence type="ECO:0000256" key="1">
    <source>
        <dbReference type="SAM" id="Phobius"/>
    </source>
</evidence>
<keyword evidence="1" id="KW-0472">Membrane</keyword>
<protein>
    <submittedName>
        <fullName evidence="2">Hypothetical membrane protein</fullName>
    </submittedName>
</protein>
<dbReference type="HOGENOM" id="CLU_3295456_0_0_11"/>
<proteinExistence type="predicted"/>
<name>A9WNJ9_RENSM</name>
<keyword evidence="1" id="KW-0812">Transmembrane</keyword>
<dbReference type="KEGG" id="rsa:RSal33209_0980"/>
<feature type="transmembrane region" description="Helical" evidence="1">
    <location>
        <begin position="14"/>
        <end position="36"/>
    </location>
</feature>
<keyword evidence="1" id="KW-1133">Transmembrane helix</keyword>
<dbReference type="AlphaFoldDB" id="A9WNJ9"/>
<dbReference type="Proteomes" id="UP000002007">
    <property type="component" value="Chromosome"/>
</dbReference>
<sequence>MIIVAVAQPKSTEIGSICCGMFCGVIHSWWLALIYAEFSG</sequence>
<organism evidence="2 3">
    <name type="scientific">Renibacterium salmoninarum (strain ATCC 33209 / DSM 20767 / JCM 11484 / NBRC 15589 / NCIMB 2235)</name>
    <dbReference type="NCBI Taxonomy" id="288705"/>
    <lineage>
        <taxon>Bacteria</taxon>
        <taxon>Bacillati</taxon>
        <taxon>Actinomycetota</taxon>
        <taxon>Actinomycetes</taxon>
        <taxon>Micrococcales</taxon>
        <taxon>Micrococcaceae</taxon>
        <taxon>Renibacterium</taxon>
    </lineage>
</organism>
<gene>
    <name evidence="2" type="ordered locus">RSal33209_0980</name>
</gene>
<dbReference type="STRING" id="288705.RSal33209_0980"/>
<accession>A9WNJ9</accession>
<keyword evidence="3" id="KW-1185">Reference proteome</keyword>
<dbReference type="EMBL" id="CP000910">
    <property type="protein sequence ID" value="ABY22721.1"/>
    <property type="molecule type" value="Genomic_DNA"/>
</dbReference>
<evidence type="ECO:0000313" key="2">
    <source>
        <dbReference type="EMBL" id="ABY22721.1"/>
    </source>
</evidence>
<evidence type="ECO:0000313" key="3">
    <source>
        <dbReference type="Proteomes" id="UP000002007"/>
    </source>
</evidence>